<dbReference type="InterPro" id="IPR036059">
    <property type="entry name" value="TldD/PmbA_sf"/>
</dbReference>
<evidence type="ECO:0000313" key="4">
    <source>
        <dbReference type="EMBL" id="WMW23289.1"/>
    </source>
</evidence>
<dbReference type="InterPro" id="IPR002510">
    <property type="entry name" value="Metalloprtase-TldD/E_N"/>
</dbReference>
<dbReference type="Pfam" id="PF01523">
    <property type="entry name" value="PmbA_TldD_1st"/>
    <property type="match status" value="1"/>
</dbReference>
<dbReference type="InterPro" id="IPR035068">
    <property type="entry name" value="TldD/PmbA_N"/>
</dbReference>
<dbReference type="GO" id="GO:0005829">
    <property type="term" value="C:cytosol"/>
    <property type="evidence" value="ECO:0007669"/>
    <property type="project" value="TreeGrafter"/>
</dbReference>
<dbReference type="GeneID" id="84229583"/>
<dbReference type="AlphaFoldDB" id="A0AA51UI40"/>
<gene>
    <name evidence="4" type="ORF">RE476_05540</name>
</gene>
<evidence type="ECO:0000313" key="5">
    <source>
        <dbReference type="Proteomes" id="UP001183006"/>
    </source>
</evidence>
<name>A0AA51UI40_9EURY</name>
<dbReference type="InterPro" id="IPR047657">
    <property type="entry name" value="PmbA"/>
</dbReference>
<dbReference type="Proteomes" id="UP001183006">
    <property type="component" value="Chromosome"/>
</dbReference>
<proteinExistence type="predicted"/>
<dbReference type="Pfam" id="PF19290">
    <property type="entry name" value="PmbA_TldD_2nd"/>
    <property type="match status" value="1"/>
</dbReference>
<dbReference type="InterPro" id="IPR045569">
    <property type="entry name" value="Metalloprtase-TldD/E_C"/>
</dbReference>
<dbReference type="Gene3D" id="3.30.2290.10">
    <property type="entry name" value="PmbA/TldD superfamily"/>
    <property type="match status" value="1"/>
</dbReference>
<dbReference type="KEGG" id="mmav:RE476_05540"/>
<dbReference type="PANTHER" id="PTHR43421:SF1">
    <property type="entry name" value="METALLOPROTEASE PMBA"/>
    <property type="match status" value="1"/>
</dbReference>
<evidence type="ECO:0000259" key="3">
    <source>
        <dbReference type="Pfam" id="PF19290"/>
    </source>
</evidence>
<protein>
    <submittedName>
        <fullName evidence="4">TldD/PmbA family protein</fullName>
    </submittedName>
</protein>
<feature type="domain" description="Metalloprotease TldD/E central" evidence="3">
    <location>
        <begin position="110"/>
        <end position="210"/>
    </location>
</feature>
<accession>A0AA51UI40</accession>
<dbReference type="EMBL" id="CP133594">
    <property type="protein sequence ID" value="WMW23289.1"/>
    <property type="molecule type" value="Genomic_DNA"/>
</dbReference>
<sequence>MYDLAEKALKAATKYGAKEAEVYIIESQKTSVNIQKDQIEGAKESITTGIGIRAIINGAIGFASTNKMSLIDEAAKNAVSSANIQDGDPDWKSLPSNQKYPTVSGIMDEHIKNMELDDCISHTMEMIESAKNTPGIIVTSGSFGRSHGKRLILNTNGVEVSEEGTGVSGFVDVITSSGETSTAYDFAISRKNDIDFTSIGKNAAELAKRSQNTISVEPHKTEVIIHPFAFSDLIENAFMPSIDADNVQKGRSNLIGKKGEMIANEKLSIYDDGLLAGGIETGIADDEGVASQRTTVIENGTFMSYLYDTYTAGKDDVESTGNASRNSYLSTPSVGPRNFIIDFPKCDVIADTDSGVYVNTVIGAHTANGISGDFSVEARNAFTIKDGKLDKPIKSLMISGNIFDMLKNINGAGTDVRKVGGTITPSIRVSDMSVIG</sequence>
<evidence type="ECO:0000259" key="1">
    <source>
        <dbReference type="Pfam" id="PF01523"/>
    </source>
</evidence>
<dbReference type="RefSeq" id="WP_309309405.1">
    <property type="nucleotide sequence ID" value="NZ_CP133594.1"/>
</dbReference>
<reference evidence="4" key="1">
    <citation type="submission" date="2023-08" db="EMBL/GenBank/DDBJ databases">
        <title>Methanolobus mangrovi sp. nov. and Methanolobus sediminis sp. nov, two novel methylotrophic methanogens isolated from mangrove sediments in China.</title>
        <authorList>
            <person name="Zhou J."/>
        </authorList>
    </citation>
    <scope>NUCLEOTIDE SEQUENCE</scope>
    <source>
        <strain evidence="4">FTZ2</strain>
    </source>
</reference>
<keyword evidence="5" id="KW-1185">Reference proteome</keyword>
<dbReference type="Pfam" id="PF19289">
    <property type="entry name" value="PmbA_TldD_3rd"/>
    <property type="match status" value="1"/>
</dbReference>
<feature type="domain" description="Metalloprotease TldD/E C-terminal" evidence="2">
    <location>
        <begin position="219"/>
        <end position="436"/>
    </location>
</feature>
<dbReference type="SUPFAM" id="SSF111283">
    <property type="entry name" value="Putative modulator of DNA gyrase, PmbA/TldD"/>
    <property type="match status" value="1"/>
</dbReference>
<dbReference type="InterPro" id="IPR045570">
    <property type="entry name" value="Metalloprtase-TldD/E_cen_dom"/>
</dbReference>
<organism evidence="4 5">
    <name type="scientific">Methanolobus mangrovi</name>
    <dbReference type="NCBI Taxonomy" id="3072977"/>
    <lineage>
        <taxon>Archaea</taxon>
        <taxon>Methanobacteriati</taxon>
        <taxon>Methanobacteriota</taxon>
        <taxon>Stenosarchaea group</taxon>
        <taxon>Methanomicrobia</taxon>
        <taxon>Methanosarcinales</taxon>
        <taxon>Methanosarcinaceae</taxon>
        <taxon>Methanolobus</taxon>
    </lineage>
</organism>
<feature type="domain" description="Metalloprotease TldD/E N-terminal" evidence="1">
    <location>
        <begin position="20"/>
        <end position="82"/>
    </location>
</feature>
<dbReference type="PANTHER" id="PTHR43421">
    <property type="entry name" value="METALLOPROTEASE PMBA"/>
    <property type="match status" value="1"/>
</dbReference>
<dbReference type="GO" id="GO:0006508">
    <property type="term" value="P:proteolysis"/>
    <property type="evidence" value="ECO:0007669"/>
    <property type="project" value="InterPro"/>
</dbReference>
<dbReference type="GO" id="GO:0008237">
    <property type="term" value="F:metallopeptidase activity"/>
    <property type="evidence" value="ECO:0007669"/>
    <property type="project" value="InterPro"/>
</dbReference>
<evidence type="ECO:0000259" key="2">
    <source>
        <dbReference type="Pfam" id="PF19289"/>
    </source>
</evidence>